<comment type="caution">
    <text evidence="2">The sequence shown here is derived from an EMBL/GenBank/DDBJ whole genome shotgun (WGS) entry which is preliminary data.</text>
</comment>
<evidence type="ECO:0000313" key="3">
    <source>
        <dbReference type="Proteomes" id="UP000825935"/>
    </source>
</evidence>
<proteinExistence type="predicted"/>
<gene>
    <name evidence="2" type="ORF">KP509_21G089200</name>
</gene>
<keyword evidence="3" id="KW-1185">Reference proteome</keyword>
<feature type="region of interest" description="Disordered" evidence="1">
    <location>
        <begin position="88"/>
        <end position="108"/>
    </location>
</feature>
<evidence type="ECO:0008006" key="4">
    <source>
        <dbReference type="Google" id="ProtNLM"/>
    </source>
</evidence>
<reference evidence="2" key="1">
    <citation type="submission" date="2021-08" db="EMBL/GenBank/DDBJ databases">
        <title>WGS assembly of Ceratopteris richardii.</title>
        <authorList>
            <person name="Marchant D.B."/>
            <person name="Chen G."/>
            <person name="Jenkins J."/>
            <person name="Shu S."/>
            <person name="Leebens-Mack J."/>
            <person name="Grimwood J."/>
            <person name="Schmutz J."/>
            <person name="Soltis P."/>
            <person name="Soltis D."/>
            <person name="Chen Z.-H."/>
        </authorList>
    </citation>
    <scope>NUCLEOTIDE SEQUENCE</scope>
    <source>
        <strain evidence="2">Whitten #5841</strain>
        <tissue evidence="2">Leaf</tissue>
    </source>
</reference>
<evidence type="ECO:0000256" key="1">
    <source>
        <dbReference type="SAM" id="MobiDB-lite"/>
    </source>
</evidence>
<dbReference type="Proteomes" id="UP000825935">
    <property type="component" value="Chromosome 21"/>
</dbReference>
<evidence type="ECO:0000313" key="2">
    <source>
        <dbReference type="EMBL" id="KAH7316343.1"/>
    </source>
</evidence>
<dbReference type="AlphaFoldDB" id="A0A8T2SFJ2"/>
<organism evidence="2 3">
    <name type="scientific">Ceratopteris richardii</name>
    <name type="common">Triangle waterfern</name>
    <dbReference type="NCBI Taxonomy" id="49495"/>
    <lineage>
        <taxon>Eukaryota</taxon>
        <taxon>Viridiplantae</taxon>
        <taxon>Streptophyta</taxon>
        <taxon>Embryophyta</taxon>
        <taxon>Tracheophyta</taxon>
        <taxon>Polypodiopsida</taxon>
        <taxon>Polypodiidae</taxon>
        <taxon>Polypodiales</taxon>
        <taxon>Pteridineae</taxon>
        <taxon>Pteridaceae</taxon>
        <taxon>Parkerioideae</taxon>
        <taxon>Ceratopteris</taxon>
    </lineage>
</organism>
<name>A0A8T2SFJ2_CERRI</name>
<dbReference type="EMBL" id="CM035426">
    <property type="protein sequence ID" value="KAH7316343.1"/>
    <property type="molecule type" value="Genomic_DNA"/>
</dbReference>
<feature type="compositionally biased region" description="Basic and acidic residues" evidence="1">
    <location>
        <begin position="88"/>
        <end position="98"/>
    </location>
</feature>
<sequence>MCLSLFSPTIRTCSREQGHYSCRDPATERSCDSPISRHGVGVGVESVSPGQHEYDPRSDCNSLIEVETQKVVIIAPPVPETKRKRCMEKMPSQKDVTRKSSSKTTEMLRKPRAVNENVFSSKVNDRRKKMKAAIDVSGYVETEDGAIAGASREEASRDAPSVSAMDILVASALGLASIPLKVMKSQGKALSPSSVDEDASLDTADSSIQANCSFCKRGELAPRNCRATELHCRSERSSRDRNQSTVNQGACLSCGSIGSFQMDRQTIRGDNHAGYSSANQDIRVVTLEKHLKNAGCLKRWLCSLGLGQFKEVFDKKIWTARDLLGFK</sequence>
<accession>A0A8T2SFJ2</accession>
<protein>
    <recommendedName>
        <fullName evidence="4">SAM domain-containing protein</fullName>
    </recommendedName>
</protein>